<feature type="compositionally biased region" description="Low complexity" evidence="1">
    <location>
        <begin position="103"/>
        <end position="113"/>
    </location>
</feature>
<gene>
    <name evidence="2" type="ORF">EVAR_86235_1</name>
</gene>
<keyword evidence="3" id="KW-1185">Reference proteome</keyword>
<evidence type="ECO:0000313" key="2">
    <source>
        <dbReference type="EMBL" id="GBP23858.1"/>
    </source>
</evidence>
<comment type="caution">
    <text evidence="2">The sequence shown here is derived from an EMBL/GenBank/DDBJ whole genome shotgun (WGS) entry which is preliminary data.</text>
</comment>
<protein>
    <submittedName>
        <fullName evidence="2">Uncharacterized protein</fullName>
    </submittedName>
</protein>
<evidence type="ECO:0000256" key="1">
    <source>
        <dbReference type="SAM" id="MobiDB-lite"/>
    </source>
</evidence>
<feature type="region of interest" description="Disordered" evidence="1">
    <location>
        <begin position="77"/>
        <end position="113"/>
    </location>
</feature>
<reference evidence="2 3" key="1">
    <citation type="journal article" date="2019" name="Commun. Biol.">
        <title>The bagworm genome reveals a unique fibroin gene that provides high tensile strength.</title>
        <authorList>
            <person name="Kono N."/>
            <person name="Nakamura H."/>
            <person name="Ohtoshi R."/>
            <person name="Tomita M."/>
            <person name="Numata K."/>
            <person name="Arakawa K."/>
        </authorList>
    </citation>
    <scope>NUCLEOTIDE SEQUENCE [LARGE SCALE GENOMIC DNA]</scope>
</reference>
<evidence type="ECO:0000313" key="3">
    <source>
        <dbReference type="Proteomes" id="UP000299102"/>
    </source>
</evidence>
<feature type="compositionally biased region" description="Basic residues" evidence="1">
    <location>
        <begin position="87"/>
        <end position="102"/>
    </location>
</feature>
<organism evidence="2 3">
    <name type="scientific">Eumeta variegata</name>
    <name type="common">Bagworm moth</name>
    <name type="synonym">Eumeta japonica</name>
    <dbReference type="NCBI Taxonomy" id="151549"/>
    <lineage>
        <taxon>Eukaryota</taxon>
        <taxon>Metazoa</taxon>
        <taxon>Ecdysozoa</taxon>
        <taxon>Arthropoda</taxon>
        <taxon>Hexapoda</taxon>
        <taxon>Insecta</taxon>
        <taxon>Pterygota</taxon>
        <taxon>Neoptera</taxon>
        <taxon>Endopterygota</taxon>
        <taxon>Lepidoptera</taxon>
        <taxon>Glossata</taxon>
        <taxon>Ditrysia</taxon>
        <taxon>Tineoidea</taxon>
        <taxon>Psychidae</taxon>
        <taxon>Oiketicinae</taxon>
        <taxon>Eumeta</taxon>
    </lineage>
</organism>
<proteinExistence type="predicted"/>
<dbReference type="Proteomes" id="UP000299102">
    <property type="component" value="Unassembled WGS sequence"/>
</dbReference>
<name>A0A4C1UBX5_EUMVA</name>
<accession>A0A4C1UBX5</accession>
<dbReference type="EMBL" id="BGZK01000154">
    <property type="protein sequence ID" value="GBP23858.1"/>
    <property type="molecule type" value="Genomic_DNA"/>
</dbReference>
<sequence>MKTCRSKQNVIRRQKILSALRTERAEGGRSPPLVYNACGCGHDGDVANRWRSRRTISLTFGLFSELNADSASGKRTFTNRIPCRSTNLRRGRSRAGGRRRPRQPLLGLDVKTQ</sequence>
<dbReference type="AlphaFoldDB" id="A0A4C1UBX5"/>